<sequence>MLPGARIPKWFDHSSCESSISFRFSKKIPETAVCVVLGKLEKPSHSIRVRIRVLINGIDWTATVLHSRNCGSIETEHVWLSDLRVHIERNNPNIFKDGWNRVDISCVVCPEVGSSSTEKAIVKWYGIHVHRQESNMDDVLPKVSNPPIVQNATSKIFCKDKRRTLEYGVNLRQDGYPFRKRLRIF</sequence>
<organism evidence="1 2">
    <name type="scientific">Bauhinia variegata</name>
    <name type="common">Purple orchid tree</name>
    <name type="synonym">Phanera variegata</name>
    <dbReference type="NCBI Taxonomy" id="167791"/>
    <lineage>
        <taxon>Eukaryota</taxon>
        <taxon>Viridiplantae</taxon>
        <taxon>Streptophyta</taxon>
        <taxon>Embryophyta</taxon>
        <taxon>Tracheophyta</taxon>
        <taxon>Spermatophyta</taxon>
        <taxon>Magnoliopsida</taxon>
        <taxon>eudicotyledons</taxon>
        <taxon>Gunneridae</taxon>
        <taxon>Pentapetalae</taxon>
        <taxon>rosids</taxon>
        <taxon>fabids</taxon>
        <taxon>Fabales</taxon>
        <taxon>Fabaceae</taxon>
        <taxon>Cercidoideae</taxon>
        <taxon>Cercideae</taxon>
        <taxon>Bauhiniinae</taxon>
        <taxon>Bauhinia</taxon>
    </lineage>
</organism>
<evidence type="ECO:0000313" key="2">
    <source>
        <dbReference type="Proteomes" id="UP000828941"/>
    </source>
</evidence>
<keyword evidence="2" id="KW-1185">Reference proteome</keyword>
<dbReference type="Proteomes" id="UP000828941">
    <property type="component" value="Chromosome 3"/>
</dbReference>
<protein>
    <submittedName>
        <fullName evidence="1">Uncharacterized protein</fullName>
    </submittedName>
</protein>
<reference evidence="1 2" key="1">
    <citation type="journal article" date="2022" name="DNA Res.">
        <title>Chromosomal-level genome assembly of the orchid tree Bauhinia variegata (Leguminosae; Cercidoideae) supports the allotetraploid origin hypothesis of Bauhinia.</title>
        <authorList>
            <person name="Zhong Y."/>
            <person name="Chen Y."/>
            <person name="Zheng D."/>
            <person name="Pang J."/>
            <person name="Liu Y."/>
            <person name="Luo S."/>
            <person name="Meng S."/>
            <person name="Qian L."/>
            <person name="Wei D."/>
            <person name="Dai S."/>
            <person name="Zhou R."/>
        </authorList>
    </citation>
    <scope>NUCLEOTIDE SEQUENCE [LARGE SCALE GENOMIC DNA]</scope>
    <source>
        <strain evidence="1">BV-YZ2020</strain>
    </source>
</reference>
<evidence type="ECO:0000313" key="1">
    <source>
        <dbReference type="EMBL" id="KAI4351968.1"/>
    </source>
</evidence>
<gene>
    <name evidence="1" type="ORF">L6164_006266</name>
</gene>
<name>A0ACB9PTV0_BAUVA</name>
<comment type="caution">
    <text evidence="1">The sequence shown here is derived from an EMBL/GenBank/DDBJ whole genome shotgun (WGS) entry which is preliminary data.</text>
</comment>
<dbReference type="EMBL" id="CM039428">
    <property type="protein sequence ID" value="KAI4351968.1"/>
    <property type="molecule type" value="Genomic_DNA"/>
</dbReference>
<proteinExistence type="predicted"/>
<accession>A0ACB9PTV0</accession>